<evidence type="ECO:0000313" key="2">
    <source>
        <dbReference type="EMBL" id="AEM79308.1"/>
    </source>
</evidence>
<reference evidence="2 3" key="1">
    <citation type="submission" date="2011-08" db="EMBL/GenBank/DDBJ databases">
        <title>Complete sequence of Thermoanaerobacter wiegelii Rt8.B1.</title>
        <authorList>
            <consortium name="US DOE Joint Genome Institute"/>
            <person name="Lucas S."/>
            <person name="Han J."/>
            <person name="Lapidus A."/>
            <person name="Cheng J.-F."/>
            <person name="Goodwin L."/>
            <person name="Pitluck S."/>
            <person name="Peters L."/>
            <person name="Mikhailova N."/>
            <person name="Zeytun A."/>
            <person name="Daligault H."/>
            <person name="Detter J.C."/>
            <person name="Han C."/>
            <person name="Tapia R."/>
            <person name="Land M."/>
            <person name="Hauser L."/>
            <person name="Kyrpides N."/>
            <person name="Ivanova N."/>
            <person name="Pagani I."/>
            <person name="Hemme C."/>
            <person name="Woyke T."/>
        </authorList>
    </citation>
    <scope>NUCLEOTIDE SEQUENCE [LARGE SCALE GENOMIC DNA]</scope>
    <source>
        <strain evidence="2 3">Rt8.B1</strain>
    </source>
</reference>
<dbReference type="RefSeq" id="WP_014063263.1">
    <property type="nucleotide sequence ID" value="NC_015958.1"/>
</dbReference>
<dbReference type="KEGG" id="twi:Thewi_1928"/>
<dbReference type="STRING" id="697303.Thewi_1928"/>
<organism evidence="2 3">
    <name type="scientific">Thermoanaerobacter wiegelii Rt8.B1</name>
    <dbReference type="NCBI Taxonomy" id="697303"/>
    <lineage>
        <taxon>Bacteria</taxon>
        <taxon>Bacillati</taxon>
        <taxon>Bacillota</taxon>
        <taxon>Clostridia</taxon>
        <taxon>Thermoanaerobacterales</taxon>
        <taxon>Thermoanaerobacteraceae</taxon>
        <taxon>Thermoanaerobacter</taxon>
    </lineage>
</organism>
<dbReference type="EMBL" id="CP002991">
    <property type="protein sequence ID" value="AEM79308.1"/>
    <property type="molecule type" value="Genomic_DNA"/>
</dbReference>
<name>G2MRE6_9THEO</name>
<gene>
    <name evidence="2" type="ORF">Thewi_1928</name>
</gene>
<sequence>MGILKFLSSRKLYWGIGAAALSLMLYPKAKENMKPSIEKSIEEMQDAVNRAMEFFDNSKQKIVETVKSKMEELRQQGSQKEEMMQQKQQALQQLEYLKNKIQALEEQIKTLE</sequence>
<proteinExistence type="predicted"/>
<protein>
    <recommendedName>
        <fullName evidence="4">YtxH domain-containing protein</fullName>
    </recommendedName>
</protein>
<feature type="coiled-coil region" evidence="1">
    <location>
        <begin position="63"/>
        <end position="107"/>
    </location>
</feature>
<evidence type="ECO:0008006" key="4">
    <source>
        <dbReference type="Google" id="ProtNLM"/>
    </source>
</evidence>
<evidence type="ECO:0000256" key="1">
    <source>
        <dbReference type="SAM" id="Coils"/>
    </source>
</evidence>
<accession>G2MRE6</accession>
<dbReference type="AlphaFoldDB" id="G2MRE6"/>
<dbReference type="Proteomes" id="UP000008276">
    <property type="component" value="Chromosome"/>
</dbReference>
<evidence type="ECO:0000313" key="3">
    <source>
        <dbReference type="Proteomes" id="UP000008276"/>
    </source>
</evidence>
<keyword evidence="3" id="KW-1185">Reference proteome</keyword>
<dbReference type="HOGENOM" id="CLU_2153677_0_0_9"/>
<keyword evidence="1" id="KW-0175">Coiled coil</keyword>
<dbReference type="eggNOG" id="ENOG5033NRB">
    <property type="taxonomic scope" value="Bacteria"/>
</dbReference>